<dbReference type="SUPFAM" id="SSF158472">
    <property type="entry name" value="HAMP domain-like"/>
    <property type="match status" value="1"/>
</dbReference>
<dbReference type="Pfam" id="PF22673">
    <property type="entry name" value="MCP-like_PDC_1"/>
    <property type="match status" value="1"/>
</dbReference>
<protein>
    <submittedName>
        <fullName evidence="8">Diguanylate cyclase/phosphodiesterase with extracellular sensor</fullName>
    </submittedName>
</protein>
<dbReference type="PATRIC" id="fig|1227360.4.peg.577"/>
<dbReference type="PROSITE" id="PS50887">
    <property type="entry name" value="GGDEF"/>
    <property type="match status" value="1"/>
</dbReference>
<dbReference type="GO" id="GO:0005886">
    <property type="term" value="C:plasma membrane"/>
    <property type="evidence" value="ECO:0007669"/>
    <property type="project" value="UniProtKB-SubCell"/>
</dbReference>
<feature type="domain" description="GGDEF" evidence="7">
    <location>
        <begin position="397"/>
        <end position="528"/>
    </location>
</feature>
<dbReference type="InterPro" id="IPR043128">
    <property type="entry name" value="Rev_trsase/Diguanyl_cyclase"/>
</dbReference>
<dbReference type="Pfam" id="PF00990">
    <property type="entry name" value="GGDEF"/>
    <property type="match status" value="1"/>
</dbReference>
<dbReference type="EMBL" id="ASQA01000008">
    <property type="protein sequence ID" value="ETT87854.1"/>
    <property type="molecule type" value="Genomic_DNA"/>
</dbReference>
<dbReference type="CDD" id="cd18773">
    <property type="entry name" value="PDC1_HK_sensor"/>
    <property type="match status" value="1"/>
</dbReference>
<dbReference type="FunFam" id="3.20.20.450:FF:000001">
    <property type="entry name" value="Cyclic di-GMP phosphodiesterase yahA"/>
    <property type="match status" value="1"/>
</dbReference>
<dbReference type="Gene3D" id="3.20.20.450">
    <property type="entry name" value="EAL domain"/>
    <property type="match status" value="1"/>
</dbReference>
<dbReference type="Proteomes" id="UP000019062">
    <property type="component" value="Unassembled WGS sequence"/>
</dbReference>
<proteinExistence type="predicted"/>
<dbReference type="SMART" id="SM00267">
    <property type="entry name" value="GGDEF"/>
    <property type="match status" value="1"/>
</dbReference>
<reference evidence="8 9" key="1">
    <citation type="journal article" date="2014" name="BMC Genomics">
        <title>Genomic comparison of sporeforming bacilli isolated from milk.</title>
        <authorList>
            <person name="Moreno Switt A.I."/>
            <person name="Andrus A.D."/>
            <person name="Ranieri M.L."/>
            <person name="Orsi R.H."/>
            <person name="Ivy R."/>
            <person name="den Bakker H.C."/>
            <person name="Martin N.H."/>
            <person name="Wiedmann M."/>
            <person name="Boor K.J."/>
        </authorList>
    </citation>
    <scope>NUCLEOTIDE SEQUENCE [LARGE SCALE GENOMIC DNA]</scope>
    <source>
        <strain evidence="8 9">FSL R5-213</strain>
    </source>
</reference>
<dbReference type="Gene3D" id="3.30.70.270">
    <property type="match status" value="1"/>
</dbReference>
<name>W4F6D4_9BACL</name>
<dbReference type="SUPFAM" id="SSF141868">
    <property type="entry name" value="EAL domain-like"/>
    <property type="match status" value="1"/>
</dbReference>
<dbReference type="PANTHER" id="PTHR44757:SF2">
    <property type="entry name" value="BIOFILM ARCHITECTURE MAINTENANCE PROTEIN MBAA"/>
    <property type="match status" value="1"/>
</dbReference>
<dbReference type="SUPFAM" id="SSF103190">
    <property type="entry name" value="Sensory domain-like"/>
    <property type="match status" value="1"/>
</dbReference>
<dbReference type="Gene3D" id="1.10.8.500">
    <property type="entry name" value="HAMP domain in histidine kinase"/>
    <property type="match status" value="1"/>
</dbReference>
<feature type="transmembrane region" description="Helical" evidence="4">
    <location>
        <begin position="289"/>
        <end position="308"/>
    </location>
</feature>
<evidence type="ECO:0000313" key="9">
    <source>
        <dbReference type="Proteomes" id="UP000019062"/>
    </source>
</evidence>
<evidence type="ECO:0000259" key="6">
    <source>
        <dbReference type="PROSITE" id="PS50885"/>
    </source>
</evidence>
<dbReference type="InterPro" id="IPR035919">
    <property type="entry name" value="EAL_sf"/>
</dbReference>
<dbReference type="AlphaFoldDB" id="W4F6D4"/>
<sequence>MVKKFWLNEISFTWKVLVPMLIVVLSFFILTATYTYSNTKKIQLQQLEKELSLEIQSIEKQFSNELFQKRLIAERIGEKKEVETYIQKAHTHNNVQFHNLNNSVQKLLDDAKSKSSYIDHIWITDAYGEFMIGNSGLLAEDMIGIKKRPWFTLDTKKEGVFYTKPYQDEHTKTSTISVIYPFSTNDKRLGYIGIDMALNNLLPTAKSGGITGQNIVLFSSDGHVLFDENQMWPLFKKEHIPLNISSPVSIDKGDYYVELRKVSNSDWKMGVYVPEEKVLAPLKDFQKRIIFFWLVAILILLFVIKAVMTYSMKDFNSVVDQLKQIEKGDYTKKLKIQRRDEVGRIADAAEHMGKQIHKQMEILNFQASFDMLTKLPNRSSIERRIDVGIRHCRLQNEEMTVAFIDVDNFKDVNDTHGHAYGDELLIQVGQRVQTRLSNSSYLGRFGGDEFILLLKANCEVSRQNLNEILLLFNEPFNLNGHDVYATASIGVAIYPTDSITRAGLLVKADTALYEAKKQGRNQVEFFKGEMQESFEKKMRLEAGLRTALENNEFELFYQPQLNVSLGYMASAEALIRWNHPEWGMVSPDEFIPLAESSGHIRSIGAWVIDEGIKMAKTLKQHYPRLHRIGLNVSSVQLRERNFVEQVKMAIEKYNIDPSLIELEITESVVIDRLEETIEKLSALKKLGIALALDDFGTGYSSLNYLRRLPIDRVKLDRSFIQEMDEDPKKATMVHYIIEMAHSLGLKVVAEGVETEKQMQMLNMLQVDKVQGYFYSRPITQEGLFTFVDEKYGEIQL</sequence>
<dbReference type="Pfam" id="PF00563">
    <property type="entry name" value="EAL"/>
    <property type="match status" value="1"/>
</dbReference>
<keyword evidence="2" id="KW-1003">Cell membrane</keyword>
<dbReference type="InterPro" id="IPR052155">
    <property type="entry name" value="Biofilm_reg_signaling"/>
</dbReference>
<evidence type="ECO:0000256" key="2">
    <source>
        <dbReference type="ARBA" id="ARBA00022475"/>
    </source>
</evidence>
<dbReference type="InterPro" id="IPR000160">
    <property type="entry name" value="GGDEF_dom"/>
</dbReference>
<dbReference type="Gene3D" id="3.30.450.20">
    <property type="entry name" value="PAS domain"/>
    <property type="match status" value="2"/>
</dbReference>
<dbReference type="CDD" id="cd06225">
    <property type="entry name" value="HAMP"/>
    <property type="match status" value="1"/>
</dbReference>
<evidence type="ECO:0000259" key="5">
    <source>
        <dbReference type="PROSITE" id="PS50883"/>
    </source>
</evidence>
<dbReference type="InterPro" id="IPR001633">
    <property type="entry name" value="EAL_dom"/>
</dbReference>
<dbReference type="eggNOG" id="COG5001">
    <property type="taxonomic scope" value="Bacteria"/>
</dbReference>
<keyword evidence="9" id="KW-1185">Reference proteome</keyword>
<evidence type="ECO:0000256" key="4">
    <source>
        <dbReference type="SAM" id="Phobius"/>
    </source>
</evidence>
<feature type="transmembrane region" description="Helical" evidence="4">
    <location>
        <begin position="12"/>
        <end position="36"/>
    </location>
</feature>
<dbReference type="RefSeq" id="WP_051448561.1">
    <property type="nucleotide sequence ID" value="NZ_ASQA01000008.1"/>
</dbReference>
<dbReference type="PROSITE" id="PS50885">
    <property type="entry name" value="HAMP"/>
    <property type="match status" value="1"/>
</dbReference>
<dbReference type="PANTHER" id="PTHR44757">
    <property type="entry name" value="DIGUANYLATE CYCLASE DGCP"/>
    <property type="match status" value="1"/>
</dbReference>
<accession>W4F6D4</accession>
<feature type="domain" description="EAL" evidence="5">
    <location>
        <begin position="537"/>
        <end position="791"/>
    </location>
</feature>
<keyword evidence="4" id="KW-0812">Transmembrane</keyword>
<dbReference type="InterPro" id="IPR003660">
    <property type="entry name" value="HAMP_dom"/>
</dbReference>
<evidence type="ECO:0000259" key="7">
    <source>
        <dbReference type="PROSITE" id="PS50887"/>
    </source>
</evidence>
<comment type="caution">
    <text evidence="8">The sequence shown here is derived from an EMBL/GenBank/DDBJ whole genome shotgun (WGS) entry which is preliminary data.</text>
</comment>
<dbReference type="CDD" id="cd01949">
    <property type="entry name" value="GGDEF"/>
    <property type="match status" value="1"/>
</dbReference>
<dbReference type="InterPro" id="IPR029787">
    <property type="entry name" value="Nucleotide_cyclase"/>
</dbReference>
<dbReference type="NCBIfam" id="TIGR00254">
    <property type="entry name" value="GGDEF"/>
    <property type="match status" value="1"/>
</dbReference>
<evidence type="ECO:0000256" key="3">
    <source>
        <dbReference type="ARBA" id="ARBA00023136"/>
    </source>
</evidence>
<feature type="domain" description="HAMP" evidence="6">
    <location>
        <begin position="316"/>
        <end position="361"/>
    </location>
</feature>
<evidence type="ECO:0000313" key="8">
    <source>
        <dbReference type="EMBL" id="ETT87854.1"/>
    </source>
</evidence>
<dbReference type="PROSITE" id="PS50883">
    <property type="entry name" value="EAL"/>
    <property type="match status" value="1"/>
</dbReference>
<evidence type="ECO:0000256" key="1">
    <source>
        <dbReference type="ARBA" id="ARBA00004236"/>
    </source>
</evidence>
<dbReference type="SMART" id="SM00052">
    <property type="entry name" value="EAL"/>
    <property type="match status" value="1"/>
</dbReference>
<dbReference type="GO" id="GO:0007165">
    <property type="term" value="P:signal transduction"/>
    <property type="evidence" value="ECO:0007669"/>
    <property type="project" value="InterPro"/>
</dbReference>
<keyword evidence="3 4" id="KW-0472">Membrane</keyword>
<organism evidence="8 9">
    <name type="scientific">Viridibacillus arenosi FSL R5-213</name>
    <dbReference type="NCBI Taxonomy" id="1227360"/>
    <lineage>
        <taxon>Bacteria</taxon>
        <taxon>Bacillati</taxon>
        <taxon>Bacillota</taxon>
        <taxon>Bacilli</taxon>
        <taxon>Bacillales</taxon>
        <taxon>Caryophanaceae</taxon>
        <taxon>Viridibacillus</taxon>
    </lineage>
</organism>
<gene>
    <name evidence="8" type="ORF">C176_02888</name>
</gene>
<dbReference type="SUPFAM" id="SSF55073">
    <property type="entry name" value="Nucleotide cyclase"/>
    <property type="match status" value="1"/>
</dbReference>
<dbReference type="InterPro" id="IPR029151">
    <property type="entry name" value="Sensor-like_sf"/>
</dbReference>
<dbReference type="SMART" id="SM00304">
    <property type="entry name" value="HAMP"/>
    <property type="match status" value="1"/>
</dbReference>
<dbReference type="FunFam" id="3.30.70.270:FF:000001">
    <property type="entry name" value="Diguanylate cyclase domain protein"/>
    <property type="match status" value="1"/>
</dbReference>
<keyword evidence="4" id="KW-1133">Transmembrane helix</keyword>
<dbReference type="CDD" id="cd01948">
    <property type="entry name" value="EAL"/>
    <property type="match status" value="1"/>
</dbReference>
<comment type="subcellular location">
    <subcellularLocation>
        <location evidence="1">Cell membrane</location>
    </subcellularLocation>
</comment>